<reference evidence="5 6" key="1">
    <citation type="submission" date="2019-03" db="EMBL/GenBank/DDBJ databases">
        <title>New insights into Acidothiobacillus thiooxidans sulfur metabolism through coupled gene expression, solution geochemistry, microscopy and spectroscopy analyses.</title>
        <authorList>
            <person name="Camacho D."/>
            <person name="Frazao R."/>
            <person name="Fouillen A."/>
            <person name="Nanci A."/>
            <person name="Lang B.F."/>
            <person name="Apte S.C."/>
            <person name="Baron C."/>
            <person name="Warren L.A."/>
        </authorList>
    </citation>
    <scope>NUCLEOTIDE SEQUENCE [LARGE SCALE GENOMIC DNA]</scope>
    <source>
        <strain evidence="5 6">ATCC 19377</strain>
    </source>
</reference>
<gene>
    <name evidence="5" type="primary">yvfR</name>
    <name evidence="5" type="ORF">DLNHIDIE_00539</name>
</gene>
<dbReference type="Gene3D" id="3.40.50.300">
    <property type="entry name" value="P-loop containing nucleotide triphosphate hydrolases"/>
    <property type="match status" value="1"/>
</dbReference>
<dbReference type="InterPro" id="IPR003593">
    <property type="entry name" value="AAA+_ATPase"/>
</dbReference>
<dbReference type="CDD" id="cd03230">
    <property type="entry name" value="ABC_DR_subfamily_A"/>
    <property type="match status" value="1"/>
</dbReference>
<evidence type="ECO:0000256" key="3">
    <source>
        <dbReference type="ARBA" id="ARBA00022840"/>
    </source>
</evidence>
<keyword evidence="5" id="KW-0378">Hydrolase</keyword>
<dbReference type="GO" id="GO:0005524">
    <property type="term" value="F:ATP binding"/>
    <property type="evidence" value="ECO:0007669"/>
    <property type="project" value="UniProtKB-KW"/>
</dbReference>
<keyword evidence="2" id="KW-0547">Nucleotide-binding</keyword>
<dbReference type="InterPro" id="IPR050763">
    <property type="entry name" value="ABC_transporter_ATP-binding"/>
</dbReference>
<dbReference type="PROSITE" id="PS50893">
    <property type="entry name" value="ABC_TRANSPORTER_2"/>
    <property type="match status" value="1"/>
</dbReference>
<name>A0A543Q2X2_ACITH</name>
<sequence length="312" mass="34437">MRDSEYLLNLNCISKKYSSVKALDEIDLNIAHGEVLALLGENGAGKTTTISIALGFIRPDSGSAKILGENPLNLSIAARSRIGFMFQDQERSLPSSLSVKEIITQTCGYYRHHESLERCAEIAGISDVLSKRYKELSGGQKRSMQFAMAICGHPELIFLDEPTVGIDVRTRQRIWKHLRELKKRGTSILLTTHYLEEAEALADRVVVLDSGRIIYSGGISSIIGAESPTIITCYTTIAIECLKSHRDVVSVEQMEAGVMIVTKNSDALLRWLFQHDENLANIALRKGGLADLFLGLTQNEREGRDGRDGGES</sequence>
<organism evidence="5 6">
    <name type="scientific">Acidithiobacillus thiooxidans ATCC 19377</name>
    <dbReference type="NCBI Taxonomy" id="637390"/>
    <lineage>
        <taxon>Bacteria</taxon>
        <taxon>Pseudomonadati</taxon>
        <taxon>Pseudomonadota</taxon>
        <taxon>Acidithiobacillia</taxon>
        <taxon>Acidithiobacillales</taxon>
        <taxon>Acidithiobacillaceae</taxon>
        <taxon>Acidithiobacillus</taxon>
    </lineage>
</organism>
<evidence type="ECO:0000259" key="4">
    <source>
        <dbReference type="PROSITE" id="PS50893"/>
    </source>
</evidence>
<dbReference type="PANTHER" id="PTHR42711:SF17">
    <property type="entry name" value="ABC TRANSPORTER ATP-BINDING PROTEIN"/>
    <property type="match status" value="1"/>
</dbReference>
<feature type="domain" description="ABC transporter" evidence="4">
    <location>
        <begin position="8"/>
        <end position="235"/>
    </location>
</feature>
<dbReference type="Pfam" id="PF00005">
    <property type="entry name" value="ABC_tran"/>
    <property type="match status" value="1"/>
</dbReference>
<dbReference type="SMART" id="SM00382">
    <property type="entry name" value="AAA"/>
    <property type="match status" value="1"/>
</dbReference>
<dbReference type="GO" id="GO:0016887">
    <property type="term" value="F:ATP hydrolysis activity"/>
    <property type="evidence" value="ECO:0007669"/>
    <property type="project" value="InterPro"/>
</dbReference>
<dbReference type="EC" id="3.6.3.-" evidence="5"/>
<evidence type="ECO:0000313" key="6">
    <source>
        <dbReference type="Proteomes" id="UP000315403"/>
    </source>
</evidence>
<dbReference type="Proteomes" id="UP000315403">
    <property type="component" value="Unassembled WGS sequence"/>
</dbReference>
<dbReference type="RefSeq" id="WP_142086496.1">
    <property type="nucleotide sequence ID" value="NZ_SZUV01000001.1"/>
</dbReference>
<evidence type="ECO:0000256" key="1">
    <source>
        <dbReference type="ARBA" id="ARBA00022448"/>
    </source>
</evidence>
<dbReference type="AlphaFoldDB" id="A0A543Q2X2"/>
<keyword evidence="3 5" id="KW-0067">ATP-binding</keyword>
<dbReference type="SUPFAM" id="SSF52540">
    <property type="entry name" value="P-loop containing nucleoside triphosphate hydrolases"/>
    <property type="match status" value="1"/>
</dbReference>
<comment type="caution">
    <text evidence="5">The sequence shown here is derived from an EMBL/GenBank/DDBJ whole genome shotgun (WGS) entry which is preliminary data.</text>
</comment>
<evidence type="ECO:0000256" key="2">
    <source>
        <dbReference type="ARBA" id="ARBA00022741"/>
    </source>
</evidence>
<keyword evidence="1" id="KW-0813">Transport</keyword>
<dbReference type="EMBL" id="SZUV01000001">
    <property type="protein sequence ID" value="TQN50684.1"/>
    <property type="molecule type" value="Genomic_DNA"/>
</dbReference>
<proteinExistence type="predicted"/>
<evidence type="ECO:0000313" key="5">
    <source>
        <dbReference type="EMBL" id="TQN50684.1"/>
    </source>
</evidence>
<dbReference type="InterPro" id="IPR003439">
    <property type="entry name" value="ABC_transporter-like_ATP-bd"/>
</dbReference>
<dbReference type="InterPro" id="IPR027417">
    <property type="entry name" value="P-loop_NTPase"/>
</dbReference>
<dbReference type="PANTHER" id="PTHR42711">
    <property type="entry name" value="ABC TRANSPORTER ATP-BINDING PROTEIN"/>
    <property type="match status" value="1"/>
</dbReference>
<protein>
    <submittedName>
        <fullName evidence="5">Putative ABC transporter ATP-binding protein YvfR</fullName>
        <ecNumber evidence="5">3.6.3.-</ecNumber>
    </submittedName>
</protein>
<accession>A0A543Q2X2</accession>